<dbReference type="Gene3D" id="2.60.200.20">
    <property type="match status" value="2"/>
</dbReference>
<accession>A0A8J6TIM8</accession>
<organism evidence="3 4">
    <name type="scientific">Candidatus Desulfatibia profunda</name>
    <dbReference type="NCBI Taxonomy" id="2841695"/>
    <lineage>
        <taxon>Bacteria</taxon>
        <taxon>Pseudomonadati</taxon>
        <taxon>Thermodesulfobacteriota</taxon>
        <taxon>Desulfobacteria</taxon>
        <taxon>Desulfobacterales</taxon>
        <taxon>Desulfobacterales incertae sedis</taxon>
        <taxon>Candidatus Desulfatibia</taxon>
    </lineage>
</organism>
<dbReference type="InterPro" id="IPR000253">
    <property type="entry name" value="FHA_dom"/>
</dbReference>
<dbReference type="InterPro" id="IPR050923">
    <property type="entry name" value="Cell_Proc_Reg/RNA_Proc"/>
</dbReference>
<dbReference type="PANTHER" id="PTHR23308">
    <property type="entry name" value="NUCLEAR INHIBITOR OF PROTEIN PHOSPHATASE-1"/>
    <property type="match status" value="1"/>
</dbReference>
<dbReference type="EMBL" id="JACNJH010000126">
    <property type="protein sequence ID" value="MBC8361222.1"/>
    <property type="molecule type" value="Genomic_DNA"/>
</dbReference>
<reference evidence="3 4" key="1">
    <citation type="submission" date="2020-08" db="EMBL/GenBank/DDBJ databases">
        <title>Bridging the membrane lipid divide: bacteria of the FCB group superphylum have the potential to synthesize archaeal ether lipids.</title>
        <authorList>
            <person name="Villanueva L."/>
            <person name="Von Meijenfeldt F.A.B."/>
            <person name="Westbye A.B."/>
            <person name="Yadav S."/>
            <person name="Hopmans E.C."/>
            <person name="Dutilh B.E."/>
            <person name="Sinninghe Damste J.S."/>
        </authorList>
    </citation>
    <scope>NUCLEOTIDE SEQUENCE [LARGE SCALE GENOMIC DNA]</scope>
    <source>
        <strain evidence="3">NIOZ-UU30</strain>
    </source>
</reference>
<dbReference type="GO" id="GO:0003723">
    <property type="term" value="F:RNA binding"/>
    <property type="evidence" value="ECO:0007669"/>
    <property type="project" value="UniProtKB-KW"/>
</dbReference>
<evidence type="ECO:0000313" key="4">
    <source>
        <dbReference type="Proteomes" id="UP000603434"/>
    </source>
</evidence>
<dbReference type="Pfam" id="PF00498">
    <property type="entry name" value="FHA"/>
    <property type="match status" value="1"/>
</dbReference>
<dbReference type="PROSITE" id="PS50889">
    <property type="entry name" value="S4"/>
    <property type="match status" value="1"/>
</dbReference>
<name>A0A8J6TIM8_9BACT</name>
<dbReference type="InterPro" id="IPR008984">
    <property type="entry name" value="SMAD_FHA_dom_sf"/>
</dbReference>
<dbReference type="SUPFAM" id="SSF49879">
    <property type="entry name" value="SMAD/FHA domain"/>
    <property type="match status" value="2"/>
</dbReference>
<comment type="caution">
    <text evidence="3">The sequence shown here is derived from an EMBL/GenBank/DDBJ whole genome shotgun (WGS) entry which is preliminary data.</text>
</comment>
<evidence type="ECO:0000256" key="1">
    <source>
        <dbReference type="PROSITE-ProRule" id="PRU00182"/>
    </source>
</evidence>
<dbReference type="AlphaFoldDB" id="A0A8J6TIM8"/>
<keyword evidence="1" id="KW-0694">RNA-binding</keyword>
<dbReference type="CDD" id="cd00060">
    <property type="entry name" value="FHA"/>
    <property type="match status" value="2"/>
</dbReference>
<evidence type="ECO:0000313" key="3">
    <source>
        <dbReference type="EMBL" id="MBC8361222.1"/>
    </source>
</evidence>
<protein>
    <submittedName>
        <fullName evidence="3">FHA domain-containing protein</fullName>
    </submittedName>
</protein>
<gene>
    <name evidence="3" type="ORF">H8E23_07480</name>
</gene>
<dbReference type="PROSITE" id="PS50006">
    <property type="entry name" value="FHA_DOMAIN"/>
    <property type="match status" value="1"/>
</dbReference>
<dbReference type="Proteomes" id="UP000603434">
    <property type="component" value="Unassembled WGS sequence"/>
</dbReference>
<proteinExistence type="predicted"/>
<evidence type="ECO:0000259" key="2">
    <source>
        <dbReference type="PROSITE" id="PS50006"/>
    </source>
</evidence>
<feature type="domain" description="FHA" evidence="2">
    <location>
        <begin position="24"/>
        <end position="73"/>
    </location>
</feature>
<sequence length="236" mass="25550">MPTLTLSFKDNTIAKYRIEKGQSLTIGRKESNDIPIENLAVSGHHAKIDSVGDGFLLTDLQSKNGSFVNKALVSSHWLKEGDNILIGKHTLIFSYDEGEERPPEDVGEMEQTMIMDTDKYRDMLAQAMPKAAAAPEAKEAVGVLSYLAGGEGEIKLTKKLTKIGKSPASDIVVGGLMMGATAATISKRPQGYSLSYVGGMTKPKVNGETVKESVNLKEFDVIEIGSLKLQFVSEKQ</sequence>
<dbReference type="SMART" id="SM00240">
    <property type="entry name" value="FHA"/>
    <property type="match status" value="1"/>
</dbReference>